<evidence type="ECO:0000313" key="3">
    <source>
        <dbReference type="Proteomes" id="UP000008632"/>
    </source>
</evidence>
<dbReference type="EMBL" id="CP002446">
    <property type="protein sequence ID" value="ADV28428.1"/>
    <property type="molecule type" value="Genomic_DNA"/>
</dbReference>
<proteinExistence type="predicted"/>
<dbReference type="STRING" id="743721.Psesu_2596"/>
<dbReference type="eggNOG" id="COG0308">
    <property type="taxonomic scope" value="Bacteria"/>
</dbReference>
<gene>
    <name evidence="2" type="ordered locus">Psesu_2596</name>
</gene>
<dbReference type="Proteomes" id="UP000008632">
    <property type="component" value="Chromosome"/>
</dbReference>
<feature type="chain" id="PRO_5003212509" description="Peptidase M61 catalytic domain-containing protein" evidence="1">
    <location>
        <begin position="26"/>
        <end position="549"/>
    </location>
</feature>
<protein>
    <recommendedName>
        <fullName evidence="4">Peptidase M61 catalytic domain-containing protein</fullName>
    </recommendedName>
</protein>
<dbReference type="RefSeq" id="WP_013536254.1">
    <property type="nucleotide sequence ID" value="NC_014924.1"/>
</dbReference>
<sequence length="549" mass="59463">MPLLAVGLRTAKRFLASGLLLPALAAAQSADISLRLSPGTEPDRVRIELSRPICEPVWRFAEGYPGDRSAAWGDIEGARWMEGALEADAGSCLSELALELPWDQPTVDRTYPVLLGNPDTFAVYLPHLVPAGIAMVMVDAGAFCTERGSCADGRLYREDEWRDSEPYVVIGSFEQPSAGSRIRAQPGTPPWIVSALGQSADTAFRHAAAMYGALPHQGSLIHVFHDPRPDGTRWRGWSSGQMLFLVFSGQGWSSESEELGRELDTFLVHEILHLWNAWKYPAADGAPAWLTEGFAEFHTLAIGLGSGSISTHLAAERLLATAGRCLGRLPAQTSSRPAGIDRTPYDCGLLANWLVAERASGNGRSIADVWREVFTAPDGRHGVVDLAAAARSDGDTRWIREVLSPDQLEKVLEDLGYAVGRDPSSEGFRSKVRNAVYVGLLATACDGPPYGYYEHPDHVVFDTGRRCKWLDGDPKVTGFNGHDLQHGEPTAALVEARQACAGGQLSLDLLDGGQMTVPCKAKIPELVPPVTVTREGMPAIVERVMRAVR</sequence>
<dbReference type="HOGENOM" id="CLU_038788_0_0_6"/>
<evidence type="ECO:0000256" key="1">
    <source>
        <dbReference type="SAM" id="SignalP"/>
    </source>
</evidence>
<dbReference type="KEGG" id="psu:Psesu_2596"/>
<keyword evidence="1" id="KW-0732">Signal</keyword>
<reference evidence="2 3" key="1">
    <citation type="submission" date="2011-01" db="EMBL/GenBank/DDBJ databases">
        <title>Complete sequence of Pseudoxanthomonas suwonensis 11-1.</title>
        <authorList>
            <consortium name="US DOE Joint Genome Institute"/>
            <person name="Lucas S."/>
            <person name="Copeland A."/>
            <person name="Lapidus A."/>
            <person name="Cheng J.-F."/>
            <person name="Goodwin L."/>
            <person name="Pitluck S."/>
            <person name="Teshima H."/>
            <person name="Detter J.C."/>
            <person name="Han C."/>
            <person name="Tapia R."/>
            <person name="Land M."/>
            <person name="Hauser L."/>
            <person name="Kyrpides N."/>
            <person name="Ivanova N."/>
            <person name="Ovchinnikova G."/>
            <person name="Siebers A.K."/>
            <person name="Allgaier M."/>
            <person name="Thelen M.P."/>
            <person name="Hugenholtz P."/>
            <person name="Gladden J."/>
            <person name="Woyke T."/>
        </authorList>
    </citation>
    <scope>NUCLEOTIDE SEQUENCE [LARGE SCALE GENOMIC DNA]</scope>
    <source>
        <strain evidence="3">11-1</strain>
    </source>
</reference>
<accession>E6WWF1</accession>
<dbReference type="OrthoDB" id="1467486at2"/>
<evidence type="ECO:0000313" key="2">
    <source>
        <dbReference type="EMBL" id="ADV28428.1"/>
    </source>
</evidence>
<name>E6WWF1_PSEUU</name>
<feature type="signal peptide" evidence="1">
    <location>
        <begin position="1"/>
        <end position="25"/>
    </location>
</feature>
<keyword evidence="3" id="KW-1185">Reference proteome</keyword>
<evidence type="ECO:0008006" key="4">
    <source>
        <dbReference type="Google" id="ProtNLM"/>
    </source>
</evidence>
<organism evidence="2 3">
    <name type="scientific">Pseudoxanthomonas suwonensis (strain 11-1)</name>
    <dbReference type="NCBI Taxonomy" id="743721"/>
    <lineage>
        <taxon>Bacteria</taxon>
        <taxon>Pseudomonadati</taxon>
        <taxon>Pseudomonadota</taxon>
        <taxon>Gammaproteobacteria</taxon>
        <taxon>Lysobacterales</taxon>
        <taxon>Lysobacteraceae</taxon>
        <taxon>Pseudoxanthomonas</taxon>
    </lineage>
</organism>
<dbReference type="AlphaFoldDB" id="E6WWF1"/>